<evidence type="ECO:0000313" key="5">
    <source>
        <dbReference type="EMBL" id="MBB4265839.1"/>
    </source>
</evidence>
<dbReference type="PANTHER" id="PTHR45339:SF1">
    <property type="entry name" value="HYBRID SIGNAL TRANSDUCTION HISTIDINE KINASE J"/>
    <property type="match status" value="1"/>
</dbReference>
<keyword evidence="2" id="KW-0902">Two-component regulatory system</keyword>
<dbReference type="Gene3D" id="3.40.50.2300">
    <property type="match status" value="1"/>
</dbReference>
<dbReference type="Proteomes" id="UP000554286">
    <property type="component" value="Unassembled WGS sequence"/>
</dbReference>
<feature type="modified residue" description="4-aspartylphosphate" evidence="3">
    <location>
        <position position="63"/>
    </location>
</feature>
<dbReference type="SMART" id="SM00448">
    <property type="entry name" value="REC"/>
    <property type="match status" value="1"/>
</dbReference>
<dbReference type="AlphaFoldDB" id="A0A7W6RC74"/>
<accession>A0A7W6RC74</accession>
<keyword evidence="6" id="KW-1185">Reference proteome</keyword>
<dbReference type="Pfam" id="PF00072">
    <property type="entry name" value="Response_reg"/>
    <property type="match status" value="1"/>
</dbReference>
<sequence>MKGPVTVWKKTMTNVLLVEDNVDNARALSRLLTRRGYTVTTAATGAEAVEKAGEIMPAVVLMDIGLPDFDGLEATRRIKADPGTAAIPVIALTAHALVEDRNSALDAGCIDFAVKPVDLTVLLGKIGAAMEAAPADAKGPGS</sequence>
<evidence type="ECO:0000313" key="6">
    <source>
        <dbReference type="Proteomes" id="UP000554286"/>
    </source>
</evidence>
<dbReference type="RefSeq" id="WP_246422853.1">
    <property type="nucleotide sequence ID" value="NZ_JACIGK010000009.1"/>
</dbReference>
<evidence type="ECO:0000256" key="1">
    <source>
        <dbReference type="ARBA" id="ARBA00022553"/>
    </source>
</evidence>
<proteinExistence type="predicted"/>
<keyword evidence="1 3" id="KW-0597">Phosphoprotein</keyword>
<dbReference type="GO" id="GO:0000160">
    <property type="term" value="P:phosphorelay signal transduction system"/>
    <property type="evidence" value="ECO:0007669"/>
    <property type="project" value="UniProtKB-KW"/>
</dbReference>
<dbReference type="EMBL" id="JACIGK010000009">
    <property type="protein sequence ID" value="MBB4265839.1"/>
    <property type="molecule type" value="Genomic_DNA"/>
</dbReference>
<dbReference type="SUPFAM" id="SSF52172">
    <property type="entry name" value="CheY-like"/>
    <property type="match status" value="1"/>
</dbReference>
<feature type="domain" description="Response regulatory" evidence="4">
    <location>
        <begin position="14"/>
        <end position="130"/>
    </location>
</feature>
<name>A0A7W6RC74_9PROT</name>
<dbReference type="PROSITE" id="PS50110">
    <property type="entry name" value="RESPONSE_REGULATORY"/>
    <property type="match status" value="1"/>
</dbReference>
<gene>
    <name evidence="5" type="ORF">GGD89_001464</name>
</gene>
<reference evidence="5 6" key="1">
    <citation type="submission" date="2020-08" db="EMBL/GenBank/DDBJ databases">
        <title>Genome sequencing of Purple Non-Sulfur Bacteria from various extreme environments.</title>
        <authorList>
            <person name="Mayer M."/>
        </authorList>
    </citation>
    <scope>NUCLEOTIDE SEQUENCE [LARGE SCALE GENOMIC DNA]</scope>
    <source>
        <strain evidence="5 6">JA131</strain>
    </source>
</reference>
<evidence type="ECO:0000259" key="4">
    <source>
        <dbReference type="PROSITE" id="PS50110"/>
    </source>
</evidence>
<organism evidence="5 6">
    <name type="scientific">Roseospira visakhapatnamensis</name>
    <dbReference type="NCBI Taxonomy" id="390880"/>
    <lineage>
        <taxon>Bacteria</taxon>
        <taxon>Pseudomonadati</taxon>
        <taxon>Pseudomonadota</taxon>
        <taxon>Alphaproteobacteria</taxon>
        <taxon>Rhodospirillales</taxon>
        <taxon>Rhodospirillaceae</taxon>
        <taxon>Roseospira</taxon>
    </lineage>
</organism>
<dbReference type="InterPro" id="IPR011006">
    <property type="entry name" value="CheY-like_superfamily"/>
</dbReference>
<comment type="caution">
    <text evidence="5">The sequence shown here is derived from an EMBL/GenBank/DDBJ whole genome shotgun (WGS) entry which is preliminary data.</text>
</comment>
<dbReference type="PANTHER" id="PTHR45339">
    <property type="entry name" value="HYBRID SIGNAL TRANSDUCTION HISTIDINE KINASE J"/>
    <property type="match status" value="1"/>
</dbReference>
<dbReference type="InterPro" id="IPR001789">
    <property type="entry name" value="Sig_transdc_resp-reg_receiver"/>
</dbReference>
<evidence type="ECO:0000256" key="3">
    <source>
        <dbReference type="PROSITE-ProRule" id="PRU00169"/>
    </source>
</evidence>
<protein>
    <submittedName>
        <fullName evidence="5">CheY-like chemotaxis protein</fullName>
    </submittedName>
</protein>
<evidence type="ECO:0000256" key="2">
    <source>
        <dbReference type="ARBA" id="ARBA00023012"/>
    </source>
</evidence>